<dbReference type="EMBL" id="AJYQ02000016">
    <property type="protein sequence ID" value="OEE37581.1"/>
    <property type="molecule type" value="Genomic_DNA"/>
</dbReference>
<evidence type="ECO:0000256" key="3">
    <source>
        <dbReference type="ARBA" id="ARBA00023002"/>
    </source>
</evidence>
<evidence type="ECO:0000256" key="2">
    <source>
        <dbReference type="ARBA" id="ARBA00022519"/>
    </source>
</evidence>
<comment type="subunit">
    <text evidence="6">Interacts with KefB.</text>
</comment>
<keyword evidence="3 6" id="KW-0560">Oxidoreductase</keyword>
<name>A0A1E5BJA8_9VIBR</name>
<dbReference type="EC" id="1.6.5.2" evidence="6"/>
<dbReference type="eggNOG" id="COG2249">
    <property type="taxonomic scope" value="Bacteria"/>
</dbReference>
<keyword evidence="2 6" id="KW-0997">Cell inner membrane</keyword>
<keyword evidence="4 6" id="KW-0520">NAD</keyword>
<dbReference type="GO" id="GO:0006813">
    <property type="term" value="P:potassium ion transport"/>
    <property type="evidence" value="ECO:0007669"/>
    <property type="project" value="InterPro"/>
</dbReference>
<evidence type="ECO:0000313" key="9">
    <source>
        <dbReference type="Proteomes" id="UP000094741"/>
    </source>
</evidence>
<comment type="catalytic activity">
    <reaction evidence="6">
        <text>a quinone + NADPH + H(+) = a quinol + NADP(+)</text>
        <dbReference type="Rhea" id="RHEA:46164"/>
        <dbReference type="ChEBI" id="CHEBI:15378"/>
        <dbReference type="ChEBI" id="CHEBI:24646"/>
        <dbReference type="ChEBI" id="CHEBI:57783"/>
        <dbReference type="ChEBI" id="CHEBI:58349"/>
        <dbReference type="ChEBI" id="CHEBI:132124"/>
        <dbReference type="EC" id="1.6.5.2"/>
    </reaction>
</comment>
<dbReference type="SUPFAM" id="SSF52218">
    <property type="entry name" value="Flavoproteins"/>
    <property type="match status" value="1"/>
</dbReference>
<dbReference type="InterPro" id="IPR003680">
    <property type="entry name" value="Flavodoxin_fold"/>
</dbReference>
<evidence type="ECO:0000259" key="7">
    <source>
        <dbReference type="Pfam" id="PF02525"/>
    </source>
</evidence>
<gene>
    <name evidence="6" type="primary">kefG</name>
    <name evidence="8" type="ORF">A1QO_03585</name>
</gene>
<evidence type="ECO:0000256" key="5">
    <source>
        <dbReference type="ARBA" id="ARBA00023136"/>
    </source>
</evidence>
<evidence type="ECO:0000256" key="6">
    <source>
        <dbReference type="HAMAP-Rule" id="MF_01415"/>
    </source>
</evidence>
<dbReference type="GO" id="GO:0010181">
    <property type="term" value="F:FMN binding"/>
    <property type="evidence" value="ECO:0007669"/>
    <property type="project" value="TreeGrafter"/>
</dbReference>
<keyword evidence="5 6" id="KW-0472">Membrane</keyword>
<dbReference type="Proteomes" id="UP000094741">
    <property type="component" value="Unassembled WGS sequence"/>
</dbReference>
<dbReference type="GO" id="GO:1901381">
    <property type="term" value="P:positive regulation of potassium ion transmembrane transport"/>
    <property type="evidence" value="ECO:0007669"/>
    <property type="project" value="UniProtKB-UniRule"/>
</dbReference>
<dbReference type="NCBIfam" id="NF003430">
    <property type="entry name" value="PRK04930.1"/>
    <property type="match status" value="1"/>
</dbReference>
<keyword evidence="1 6" id="KW-1003">Cell membrane</keyword>
<dbReference type="InterPro" id="IPR023947">
    <property type="entry name" value="K_H_efflux_KefG"/>
</dbReference>
<dbReference type="GO" id="GO:0008753">
    <property type="term" value="F:NADPH dehydrogenase (quinone) activity"/>
    <property type="evidence" value="ECO:0007669"/>
    <property type="project" value="RHEA"/>
</dbReference>
<dbReference type="GO" id="GO:0005886">
    <property type="term" value="C:plasma membrane"/>
    <property type="evidence" value="ECO:0007669"/>
    <property type="project" value="UniProtKB-SubCell"/>
</dbReference>
<reference evidence="8 9" key="1">
    <citation type="journal article" date="2012" name="Science">
        <title>Ecological populations of bacteria act as socially cohesive units of antibiotic production and resistance.</title>
        <authorList>
            <person name="Cordero O.X."/>
            <person name="Wildschutte H."/>
            <person name="Kirkup B."/>
            <person name="Proehl S."/>
            <person name="Ngo L."/>
            <person name="Hussain F."/>
            <person name="Le Roux F."/>
            <person name="Mincer T."/>
            <person name="Polz M.F."/>
        </authorList>
    </citation>
    <scope>NUCLEOTIDE SEQUENCE [LARGE SCALE GENOMIC DNA]</scope>
    <source>
        <strain evidence="8 9">ZF-129</strain>
    </source>
</reference>
<dbReference type="Pfam" id="PF02525">
    <property type="entry name" value="Flavodoxin_2"/>
    <property type="match status" value="1"/>
</dbReference>
<dbReference type="HAMAP" id="MF_01415">
    <property type="entry name" value="K_H_efflux_KefG"/>
    <property type="match status" value="1"/>
</dbReference>
<comment type="function">
    <text evidence="6">Regulatory subunit of a potassium efflux system that confers protection against electrophiles. Required for full activity of KefB.</text>
</comment>
<evidence type="ECO:0000256" key="4">
    <source>
        <dbReference type="ARBA" id="ARBA00023027"/>
    </source>
</evidence>
<accession>A0A1E5BJA8</accession>
<protein>
    <recommendedName>
        <fullName evidence="6">Glutathione-regulated potassium-efflux system ancillary protein KefG</fullName>
    </recommendedName>
    <alternativeName>
        <fullName evidence="6">Putative quinone oxidoreductase KefG</fullName>
        <ecNumber evidence="6">1.6.5.2</ecNumber>
    </alternativeName>
</protein>
<evidence type="ECO:0000256" key="1">
    <source>
        <dbReference type="ARBA" id="ARBA00022475"/>
    </source>
</evidence>
<dbReference type="GO" id="GO:0009055">
    <property type="term" value="F:electron transfer activity"/>
    <property type="evidence" value="ECO:0007669"/>
    <property type="project" value="TreeGrafter"/>
</dbReference>
<dbReference type="PANTHER" id="PTHR47307:SF1">
    <property type="entry name" value="GLUTATHIONE-REGULATED POTASSIUM-EFFLUX SYSTEM ANCILLARY PROTEIN KEFG"/>
    <property type="match status" value="1"/>
</dbReference>
<proteinExistence type="inferred from homology"/>
<evidence type="ECO:0000313" key="8">
    <source>
        <dbReference type="EMBL" id="OEE37581.1"/>
    </source>
</evidence>
<organism evidence="8 9">
    <name type="scientific">Vibrio genomosp. F10 str. ZF-129</name>
    <dbReference type="NCBI Taxonomy" id="1187848"/>
    <lineage>
        <taxon>Bacteria</taxon>
        <taxon>Pseudomonadati</taxon>
        <taxon>Pseudomonadota</taxon>
        <taxon>Gammaproteobacteria</taxon>
        <taxon>Vibrionales</taxon>
        <taxon>Vibrionaceae</taxon>
        <taxon>Vibrio</taxon>
    </lineage>
</organism>
<dbReference type="GO" id="GO:0050136">
    <property type="term" value="F:NADH dehydrogenase (quinone) (non-electrogenic) activity"/>
    <property type="evidence" value="ECO:0007669"/>
    <property type="project" value="RHEA"/>
</dbReference>
<dbReference type="PANTHER" id="PTHR47307">
    <property type="entry name" value="GLUTATHIONE-REGULATED POTASSIUM-EFFLUX SYSTEM ANCILLARY PROTEIN KEFG"/>
    <property type="match status" value="1"/>
</dbReference>
<dbReference type="InterPro" id="IPR046980">
    <property type="entry name" value="KefG/KefF"/>
</dbReference>
<comment type="subcellular location">
    <subcellularLocation>
        <location evidence="6">Cell inner membrane</location>
        <topology evidence="6">Peripheral membrane protein</topology>
        <orientation evidence="6">Cytoplasmic side</orientation>
    </subcellularLocation>
</comment>
<comment type="similarity">
    <text evidence="6">Belongs to the NAD(P)H dehydrogenase (quinone) family. KefG subfamily.</text>
</comment>
<feature type="domain" description="Flavodoxin-like fold" evidence="7">
    <location>
        <begin position="18"/>
        <end position="183"/>
    </location>
</feature>
<dbReference type="InterPro" id="IPR029039">
    <property type="entry name" value="Flavoprotein-like_sf"/>
</dbReference>
<dbReference type="AlphaFoldDB" id="A0A1E5BJA8"/>
<dbReference type="Gene3D" id="3.40.50.360">
    <property type="match status" value="1"/>
</dbReference>
<comment type="catalytic activity">
    <reaction evidence="6">
        <text>a quinone + NADH + H(+) = a quinol + NAD(+)</text>
        <dbReference type="Rhea" id="RHEA:46160"/>
        <dbReference type="ChEBI" id="CHEBI:15378"/>
        <dbReference type="ChEBI" id="CHEBI:24646"/>
        <dbReference type="ChEBI" id="CHEBI:57540"/>
        <dbReference type="ChEBI" id="CHEBI:57945"/>
        <dbReference type="ChEBI" id="CHEBI:132124"/>
        <dbReference type="EC" id="1.6.5.2"/>
    </reaction>
</comment>
<comment type="caution">
    <text evidence="8">The sequence shown here is derived from an EMBL/GenBank/DDBJ whole genome shotgun (WGS) entry which is preliminary data.</text>
</comment>
<dbReference type="STRING" id="1187848.A1QO_03585"/>
<dbReference type="OrthoDB" id="9798454at2"/>
<sequence length="213" mass="24794">MIACEMTELNSSNQKPLKVLVIYAHPEPNNSIANQVMLKKIESLEHVTIRDLYAHYPDFFIDVAFEHQLLLEHDVIVFQHPLYMYSCPSLLKEWFDRVLSKGFAFGDTCQLENKIWRNVITTGGNAEAFCEKGYNKYPLEQILQPFELMASLCRMTWVEPLVLYWSRNVTDAERYQHADLYRQWLQSPITAFDVTVESDQIDQNGTQGDQHGN</sequence>